<proteinExistence type="predicted"/>
<organism evidence="1 2">
    <name type="scientific">Ovis ammon polii</name>
    <dbReference type="NCBI Taxonomy" id="230172"/>
    <lineage>
        <taxon>Eukaryota</taxon>
        <taxon>Metazoa</taxon>
        <taxon>Chordata</taxon>
        <taxon>Craniata</taxon>
        <taxon>Vertebrata</taxon>
        <taxon>Euteleostomi</taxon>
        <taxon>Mammalia</taxon>
        <taxon>Eutheria</taxon>
        <taxon>Laurasiatheria</taxon>
        <taxon>Artiodactyla</taxon>
        <taxon>Ruminantia</taxon>
        <taxon>Pecora</taxon>
        <taxon>Bovidae</taxon>
        <taxon>Caprinae</taxon>
        <taxon>Ovis</taxon>
    </lineage>
</organism>
<sequence>MDSGEGEGVKENIECLATKDSAAALRSPIGPFAFPLGGKEAAHKQWKVIKCIMKGIDQFDKHFEKTTPAVIGKEMTGVKCGCRCNSYEFPEVIEKSQKSKKRASNGVKGKKQEQYKKWSFERGLSLLSFLAYIFN</sequence>
<dbReference type="Proteomes" id="UP001214576">
    <property type="component" value="Unassembled WGS sequence"/>
</dbReference>
<comment type="caution">
    <text evidence="1">The sequence shown here is derived from an EMBL/GenBank/DDBJ whole genome shotgun (WGS) entry which is preliminary data.</text>
</comment>
<evidence type="ECO:0000313" key="1">
    <source>
        <dbReference type="EMBL" id="KAI4542298.1"/>
    </source>
</evidence>
<name>A0AAD4U834_OVIAM</name>
<accession>A0AAD4U834</accession>
<dbReference type="AlphaFoldDB" id="A0AAD4U834"/>
<dbReference type="EMBL" id="JAKZEL010000007">
    <property type="protein sequence ID" value="KAI4542298.1"/>
    <property type="molecule type" value="Genomic_DNA"/>
</dbReference>
<evidence type="ECO:0000313" key="2">
    <source>
        <dbReference type="Proteomes" id="UP001214576"/>
    </source>
</evidence>
<keyword evidence="2" id="KW-1185">Reference proteome</keyword>
<reference evidence="1" key="1">
    <citation type="submission" date="2022-03" db="EMBL/GenBank/DDBJ databases">
        <title>Genomic analyses of argali, domestic sheep and their hybrids provide insights into chromosomal evolution, heterosis and genetic basis of agronomic traits.</title>
        <authorList>
            <person name="Li M."/>
        </authorList>
    </citation>
    <scope>NUCLEOTIDE SEQUENCE</scope>
    <source>
        <strain evidence="1">CAU-MHL-2022a</strain>
        <tissue evidence="1">Skin</tissue>
    </source>
</reference>
<protein>
    <submittedName>
        <fullName evidence="1">Uncharacterized protein</fullName>
    </submittedName>
</protein>
<gene>
    <name evidence="1" type="ORF">MG293_007677</name>
</gene>